<dbReference type="PANTHER" id="PTHR33171">
    <property type="entry name" value="LAR_N DOMAIN-CONTAINING PROTEIN"/>
    <property type="match status" value="1"/>
</dbReference>
<evidence type="ECO:0000313" key="6">
    <source>
        <dbReference type="Proteomes" id="UP000293902"/>
    </source>
</evidence>
<reference evidence="4 5" key="1">
    <citation type="submission" date="2018-06" db="EMBL/GenBank/DDBJ databases">
        <title>Complete Genome Sequence of Desulfobacter hydrogenophilus (DSM3380).</title>
        <authorList>
            <person name="Marietou A."/>
            <person name="Schreiber L."/>
            <person name="Marshall I."/>
            <person name="Jorgensen B."/>
        </authorList>
    </citation>
    <scope>NUCLEOTIDE SEQUENCE [LARGE SCALE GENOMIC DNA]</scope>
    <source>
        <strain evidence="4 5">DSM 3380</strain>
    </source>
</reference>
<dbReference type="Proteomes" id="UP000293902">
    <property type="component" value="Chromosome"/>
</dbReference>
<feature type="domain" description="LarA-like N-terminal" evidence="1">
    <location>
        <begin position="8"/>
        <end position="201"/>
    </location>
</feature>
<dbReference type="EMBL" id="CP036313">
    <property type="protein sequence ID" value="QBH13394.1"/>
    <property type="molecule type" value="Genomic_DNA"/>
</dbReference>
<dbReference type="AlphaFoldDB" id="A0A328FAP4"/>
<gene>
    <name evidence="4" type="primary">larA</name>
    <name evidence="4" type="ORF">DO021_18725</name>
    <name evidence="3" type="ORF">EYB58_10960</name>
</gene>
<evidence type="ECO:0000259" key="2">
    <source>
        <dbReference type="Pfam" id="PF21113"/>
    </source>
</evidence>
<dbReference type="OrthoDB" id="9770545at2"/>
<name>A0A328FAP4_9BACT</name>
<dbReference type="RefSeq" id="WP_111959505.1">
    <property type="nucleotide sequence ID" value="NZ_CP036313.1"/>
</dbReference>
<sequence>MAKVLIPYGKEKIEVEINDNNLQGVYFPNDVEKREFASEFSKNLENANFAEFMEGDERVVFIVNDGTRPTPTAKVLRVIYDDIKDKDIYFIIATGAHRAPNDEEYEYIFGKEIYEDLKAKDRIWAHDAKNDEMVYLGKSTNGTEMYLNKIVAEAKKTIVIGSVEPHYFAGYTGGRKGFLPGVASYETITQNHKLALNKSAKALALDGNPVHEDMMDAMNVLKDIQVFSIMTILDKDHNVYETTCGDLVEAFYAAIDSAKKVFCVDIEEKTDIVISVAPYPMDIDLYQSQKAIDNGKLALKEGGILIFVSQCRMGIGGKTFFDLMASCDTPQEVLEKIKIEYKLGYHKAGKMAEINTWAQTWGVTELPEDEIKAVHIKPFESVEAAVEKALEEKGKDAKITVLPLGSLSVPNILKN</sequence>
<dbReference type="InterPro" id="IPR018657">
    <property type="entry name" value="LarA-like_N"/>
</dbReference>
<dbReference type="Pfam" id="PF21113">
    <property type="entry name" value="LarA_C"/>
    <property type="match status" value="1"/>
</dbReference>
<evidence type="ECO:0000313" key="5">
    <source>
        <dbReference type="Proteomes" id="UP000248798"/>
    </source>
</evidence>
<dbReference type="PANTHER" id="PTHR33171:SF17">
    <property type="entry name" value="LARA-LIKE N-TERMINAL DOMAIN-CONTAINING PROTEIN"/>
    <property type="match status" value="1"/>
</dbReference>
<dbReference type="InterPro" id="IPR043166">
    <property type="entry name" value="LarA-like_C"/>
</dbReference>
<dbReference type="NCBIfam" id="NF033504">
    <property type="entry name" value="Ni_dep_LarA"/>
    <property type="match status" value="1"/>
</dbReference>
<dbReference type="Gene3D" id="3.90.226.30">
    <property type="match status" value="1"/>
</dbReference>
<proteinExistence type="predicted"/>
<dbReference type="EMBL" id="QLNI01000046">
    <property type="protein sequence ID" value="RAM00482.1"/>
    <property type="molecule type" value="Genomic_DNA"/>
</dbReference>
<dbReference type="Gene3D" id="3.40.50.11440">
    <property type="match status" value="1"/>
</dbReference>
<evidence type="ECO:0000313" key="3">
    <source>
        <dbReference type="EMBL" id="QBH13394.1"/>
    </source>
</evidence>
<evidence type="ECO:0000313" key="4">
    <source>
        <dbReference type="EMBL" id="RAM00482.1"/>
    </source>
</evidence>
<dbReference type="InterPro" id="IPR047926">
    <property type="entry name" value="Ni_dep_LarA"/>
</dbReference>
<accession>A0A328FAP4</accession>
<keyword evidence="6" id="KW-1185">Reference proteome</keyword>
<evidence type="ECO:0000259" key="1">
    <source>
        <dbReference type="Pfam" id="PF09861"/>
    </source>
</evidence>
<protein>
    <submittedName>
        <fullName evidence="4">Nickel-dependent lactate racemase</fullName>
    </submittedName>
</protein>
<dbReference type="InterPro" id="IPR048068">
    <property type="entry name" value="LarA-like"/>
</dbReference>
<organism evidence="4 5">
    <name type="scientific">Desulfobacter hydrogenophilus</name>
    <dbReference type="NCBI Taxonomy" id="2291"/>
    <lineage>
        <taxon>Bacteria</taxon>
        <taxon>Pseudomonadati</taxon>
        <taxon>Thermodesulfobacteriota</taxon>
        <taxon>Desulfobacteria</taxon>
        <taxon>Desulfobacterales</taxon>
        <taxon>Desulfobacteraceae</taxon>
        <taxon>Desulfobacter</taxon>
    </lineage>
</organism>
<feature type="domain" description="Lactate racemase C-terminal" evidence="2">
    <location>
        <begin position="268"/>
        <end position="405"/>
    </location>
</feature>
<dbReference type="InterPro" id="IPR048520">
    <property type="entry name" value="LarA_C"/>
</dbReference>
<dbReference type="Pfam" id="PF09861">
    <property type="entry name" value="Lar_N"/>
    <property type="match status" value="1"/>
</dbReference>
<dbReference type="Proteomes" id="UP000248798">
    <property type="component" value="Unassembled WGS sequence"/>
</dbReference>
<reference evidence="3 6" key="2">
    <citation type="submission" date="2019-02" db="EMBL/GenBank/DDBJ databases">
        <title>Complete genome sequence of Desulfobacter hydrogenophilus AcRS1.</title>
        <authorList>
            <person name="Marietou A."/>
            <person name="Lund M.B."/>
            <person name="Marshall I.P.G."/>
            <person name="Schreiber L."/>
            <person name="Jorgensen B."/>
        </authorList>
    </citation>
    <scope>NUCLEOTIDE SEQUENCE [LARGE SCALE GENOMIC DNA]</scope>
    <source>
        <strain evidence="3 6">AcRS1</strain>
    </source>
</reference>
<dbReference type="GO" id="GO:0050043">
    <property type="term" value="F:lactate racemase activity"/>
    <property type="evidence" value="ECO:0007669"/>
    <property type="project" value="InterPro"/>
</dbReference>